<feature type="region of interest" description="Disordered" evidence="1">
    <location>
        <begin position="178"/>
        <end position="245"/>
    </location>
</feature>
<evidence type="ECO:0000256" key="1">
    <source>
        <dbReference type="SAM" id="MobiDB-lite"/>
    </source>
</evidence>
<feature type="compositionally biased region" description="Low complexity" evidence="1">
    <location>
        <begin position="130"/>
        <end position="151"/>
    </location>
</feature>
<comment type="caution">
    <text evidence="2">The sequence shown here is derived from an EMBL/GenBank/DDBJ whole genome shotgun (WGS) entry which is preliminary data.</text>
</comment>
<proteinExistence type="predicted"/>
<feature type="region of interest" description="Disordered" evidence="1">
    <location>
        <begin position="583"/>
        <end position="604"/>
    </location>
</feature>
<dbReference type="InterPro" id="IPR032707">
    <property type="entry name" value="MYCBPAP"/>
</dbReference>
<feature type="compositionally biased region" description="Basic and acidic residues" evidence="1">
    <location>
        <begin position="178"/>
        <end position="193"/>
    </location>
</feature>
<sequence length="1007" mass="114000">MENKKSQKIKIIPPKLELKKENLSQENRQSTNSSSAVNTPKSVLDFKTPKSKDSPQTKSPAKLSPSKSRRVFIYPDSIAKFKRGNSSSSVDTFAVIYLITYYLSRFQSCKMAGKLGGLLKKLGKTEAAPAASKGDGDGSSQAGSDSGKKSGLLGKLADAKAKVSAGSLLATLIMVKEDHHGHRERRPSKDHGSKTGSTLGHPGHHKDRRQSVYSLTGHKLKNKKNQGGTPEKSATPSHEDEQPTPTAKVIWDEELEKLQIKEDDLKNLHAPGEKPKSPVVSKVTVRKIKPASEWNKPKPKTVTVARAAPPDAPIKQPDYSGFSGPKYNLEGHVIPHSLLGNYEDFRNEALKRGDLLDLPAPCDEDKQPAAPTLKYEKKKRVRPAGKHADESKALHNWQMKMIERKRQQGYISKLLQKDPEDLTMNQSENYHKTQEERYIIDRTIPFMDYGKGYRVGSEFWKQQERFGDDIGGIHMTLTQTEKGYPPPVEHVGTSKSILAEKGWDWQPNHTRPIHYPWDKAPYLETRKKQLQGLIEELDPHQPEFESLEVIGTANPKRNAREPTEVDILHLDDNEQFMQEHDEYEEDAGLTPQRDREESSSPVFGPSINFAGQPARWTGDSTTFVGQVGIEARVTFESYATDRVTSYLYIINDGTTAVYYDWKKLPKDNPFDLVHSNVQRFYFNNSSGVILPGETMKFPFVFKSPNAGVFTEQWNFETRPTLCGGASLIVTLRGIALQEDKYLKQREELESELQHKQAEQIARQILNELISGMKVPDRPSSPLDAYLTEEEIFARNNPTLKYNHQLVQELKQLYVELFDEEDREGKIWDLCVEDLKDEILQLNEDDERKENFLHQMNAAVTKMYQLLLEAVDNIVGQSALIRNIMGLPERDNDDLPDDFRETYHPYRQYQVPMAAKPDPKSKTPAPPKPPKSRGPSATPAGEMTKERTKTPTSGHGSPYPTDTDPVTEKKYRDKFYSQAYLVMNDTLAKMDRVFNEIVLNEDRPPLML</sequence>
<evidence type="ECO:0000313" key="2">
    <source>
        <dbReference type="EMBL" id="KAJ8317095.1"/>
    </source>
</evidence>
<dbReference type="Pfam" id="PF14646">
    <property type="entry name" value="MYCBPAP"/>
    <property type="match status" value="1"/>
</dbReference>
<name>A0ABQ9FLE1_TEGGR</name>
<gene>
    <name evidence="2" type="ORF">KUTeg_004999</name>
</gene>
<feature type="region of interest" description="Disordered" evidence="1">
    <location>
        <begin position="908"/>
        <end position="968"/>
    </location>
</feature>
<dbReference type="Proteomes" id="UP001217089">
    <property type="component" value="Unassembled WGS sequence"/>
</dbReference>
<evidence type="ECO:0008006" key="4">
    <source>
        <dbReference type="Google" id="ProtNLM"/>
    </source>
</evidence>
<reference evidence="2 3" key="1">
    <citation type="submission" date="2022-12" db="EMBL/GenBank/DDBJ databases">
        <title>Chromosome-level genome of Tegillarca granosa.</title>
        <authorList>
            <person name="Kim J."/>
        </authorList>
    </citation>
    <scope>NUCLEOTIDE SEQUENCE [LARGE SCALE GENOMIC DNA]</scope>
    <source>
        <strain evidence="2">Teg-2019</strain>
        <tissue evidence="2">Adductor muscle</tissue>
    </source>
</reference>
<dbReference type="PANTHER" id="PTHR48421">
    <property type="entry name" value="MYCBP-ASSOCIATED PROTEIN"/>
    <property type="match status" value="1"/>
</dbReference>
<feature type="compositionally biased region" description="Polar residues" evidence="1">
    <location>
        <begin position="225"/>
        <end position="236"/>
    </location>
</feature>
<protein>
    <recommendedName>
        <fullName evidence="4">MYCBP-associated protein</fullName>
    </recommendedName>
</protein>
<feature type="compositionally biased region" description="Polar residues" evidence="1">
    <location>
        <begin position="24"/>
        <end position="41"/>
    </location>
</feature>
<evidence type="ECO:0000313" key="3">
    <source>
        <dbReference type="Proteomes" id="UP001217089"/>
    </source>
</evidence>
<organism evidence="2 3">
    <name type="scientific">Tegillarca granosa</name>
    <name type="common">Malaysian cockle</name>
    <name type="synonym">Anadara granosa</name>
    <dbReference type="NCBI Taxonomy" id="220873"/>
    <lineage>
        <taxon>Eukaryota</taxon>
        <taxon>Metazoa</taxon>
        <taxon>Spiralia</taxon>
        <taxon>Lophotrochozoa</taxon>
        <taxon>Mollusca</taxon>
        <taxon>Bivalvia</taxon>
        <taxon>Autobranchia</taxon>
        <taxon>Pteriomorphia</taxon>
        <taxon>Arcoida</taxon>
        <taxon>Arcoidea</taxon>
        <taxon>Arcidae</taxon>
        <taxon>Tegillarca</taxon>
    </lineage>
</organism>
<dbReference type="Gene3D" id="2.60.40.10">
    <property type="entry name" value="Immunoglobulins"/>
    <property type="match status" value="1"/>
</dbReference>
<keyword evidence="3" id="KW-1185">Reference proteome</keyword>
<dbReference type="InterPro" id="IPR013783">
    <property type="entry name" value="Ig-like_fold"/>
</dbReference>
<feature type="region of interest" description="Disordered" evidence="1">
    <location>
        <begin position="128"/>
        <end position="151"/>
    </location>
</feature>
<dbReference type="PANTHER" id="PTHR48421:SF1">
    <property type="entry name" value="MYCBP-ASSOCIATED PROTEIN"/>
    <property type="match status" value="1"/>
</dbReference>
<dbReference type="EMBL" id="JARBDR010000246">
    <property type="protein sequence ID" value="KAJ8317095.1"/>
    <property type="molecule type" value="Genomic_DNA"/>
</dbReference>
<accession>A0ABQ9FLE1</accession>
<feature type="region of interest" description="Disordered" evidence="1">
    <location>
        <begin position="1"/>
        <end position="66"/>
    </location>
</feature>